<reference evidence="2 3" key="1">
    <citation type="submission" date="2020-08" db="EMBL/GenBank/DDBJ databases">
        <title>Genome sequence of Erysipelothrix inopinata DSM 15511T.</title>
        <authorList>
            <person name="Hyun D.-W."/>
            <person name="Bae J.-W."/>
        </authorList>
    </citation>
    <scope>NUCLEOTIDE SEQUENCE [LARGE SCALE GENOMIC DNA]</scope>
    <source>
        <strain evidence="2 3">DSM 15511</strain>
    </source>
</reference>
<dbReference type="Pfam" id="PF13349">
    <property type="entry name" value="DUF4097"/>
    <property type="match status" value="1"/>
</dbReference>
<feature type="domain" description="DUF4097" evidence="1">
    <location>
        <begin position="57"/>
        <end position="243"/>
    </location>
</feature>
<organism evidence="2 3">
    <name type="scientific">Erysipelothrix inopinata</name>
    <dbReference type="NCBI Taxonomy" id="225084"/>
    <lineage>
        <taxon>Bacteria</taxon>
        <taxon>Bacillati</taxon>
        <taxon>Bacillota</taxon>
        <taxon>Erysipelotrichia</taxon>
        <taxon>Erysipelotrichales</taxon>
        <taxon>Erysipelotrichaceae</taxon>
        <taxon>Erysipelothrix</taxon>
    </lineage>
</organism>
<evidence type="ECO:0000259" key="1">
    <source>
        <dbReference type="Pfam" id="PF13349"/>
    </source>
</evidence>
<dbReference type="EMBL" id="CP060715">
    <property type="protein sequence ID" value="QNN60095.1"/>
    <property type="molecule type" value="Genomic_DNA"/>
</dbReference>
<keyword evidence="3" id="KW-1185">Reference proteome</keyword>
<sequence length="288" mass="31921">MRRKNKIWIALGIFFLGIFLVVLAIGNLGGDIINSFNRPVIVNSSFTQREETFNLNSKLEIELSQMNKLEIMFTETDTPKVNVSGDLQDFKIIEAQGSTYIKSSDQICTNNITFACTEAQIDSMVVSLPLNYDGSISVKSVNGDITITSDELQSLKSVKIDALHTNTSMKNINTNLEINGAKVTGSFDNFGGTARIDALTADLLLMNLAETSDFELNALNSSMDIKTAEVNYNVDTNGLHNELNDTLHNKIQKNTLTSVHSRYNSSIENTPYIRINIDGLKNNVMIHQ</sequence>
<dbReference type="RefSeq" id="WP_187533227.1">
    <property type="nucleotide sequence ID" value="NZ_CBCSHU010000020.1"/>
</dbReference>
<dbReference type="AlphaFoldDB" id="A0A7G9RWX0"/>
<accession>A0A7G9RWX0</accession>
<dbReference type="Proteomes" id="UP000515928">
    <property type="component" value="Chromosome"/>
</dbReference>
<evidence type="ECO:0000313" key="2">
    <source>
        <dbReference type="EMBL" id="QNN60095.1"/>
    </source>
</evidence>
<evidence type="ECO:0000313" key="3">
    <source>
        <dbReference type="Proteomes" id="UP000515928"/>
    </source>
</evidence>
<name>A0A7G9RWX0_9FIRM</name>
<proteinExistence type="predicted"/>
<dbReference type="KEGG" id="eio:H9L01_06885"/>
<protein>
    <recommendedName>
        <fullName evidence="1">DUF4097 domain-containing protein</fullName>
    </recommendedName>
</protein>
<gene>
    <name evidence="2" type="ORF">H9L01_06885</name>
</gene>
<dbReference type="InterPro" id="IPR025164">
    <property type="entry name" value="Toastrack_DUF4097"/>
</dbReference>